<evidence type="ECO:0000313" key="1">
    <source>
        <dbReference type="EMBL" id="TPP57214.1"/>
    </source>
</evidence>
<accession>A0A504Y805</accession>
<sequence length="113" mass="12786">MTTSSSTLSSVILPVLSIPWPIRRDHKTLYSTAQTTRSRECVKDTWLPVCKGLFSSDSSHMDFMLRSTSGNDSRTVSSQITHQQTDMDTDKDTYTYAQTTLTYTHCCIYSENS</sequence>
<reference evidence="1 2" key="1">
    <citation type="submission" date="2019-04" db="EMBL/GenBank/DDBJ databases">
        <title>Annotation for the trematode Fasciola gigantica.</title>
        <authorList>
            <person name="Choi Y.-J."/>
        </authorList>
    </citation>
    <scope>NUCLEOTIDE SEQUENCE [LARGE SCALE GENOMIC DNA]</scope>
    <source>
        <strain evidence="1">Uganda_cow_1</strain>
    </source>
</reference>
<gene>
    <name evidence="1" type="ORF">FGIG_02933</name>
</gene>
<evidence type="ECO:0000313" key="2">
    <source>
        <dbReference type="Proteomes" id="UP000316759"/>
    </source>
</evidence>
<keyword evidence="2" id="KW-1185">Reference proteome</keyword>
<comment type="caution">
    <text evidence="1">The sequence shown here is derived from an EMBL/GenBank/DDBJ whole genome shotgun (WGS) entry which is preliminary data.</text>
</comment>
<protein>
    <submittedName>
        <fullName evidence="1">Uncharacterized protein</fullName>
    </submittedName>
</protein>
<name>A0A504Y805_FASGI</name>
<organism evidence="1 2">
    <name type="scientific">Fasciola gigantica</name>
    <name type="common">Giant liver fluke</name>
    <dbReference type="NCBI Taxonomy" id="46835"/>
    <lineage>
        <taxon>Eukaryota</taxon>
        <taxon>Metazoa</taxon>
        <taxon>Spiralia</taxon>
        <taxon>Lophotrochozoa</taxon>
        <taxon>Platyhelminthes</taxon>
        <taxon>Trematoda</taxon>
        <taxon>Digenea</taxon>
        <taxon>Plagiorchiida</taxon>
        <taxon>Echinostomata</taxon>
        <taxon>Echinostomatoidea</taxon>
        <taxon>Fasciolidae</taxon>
        <taxon>Fasciola</taxon>
    </lineage>
</organism>
<dbReference type="Proteomes" id="UP000316759">
    <property type="component" value="Unassembled WGS sequence"/>
</dbReference>
<proteinExistence type="predicted"/>
<dbReference type="EMBL" id="SUNJ01013535">
    <property type="protein sequence ID" value="TPP57214.1"/>
    <property type="molecule type" value="Genomic_DNA"/>
</dbReference>
<dbReference type="AlphaFoldDB" id="A0A504Y805"/>